<comment type="subcellular location">
    <subcellularLocation>
        <location evidence="2">Endomembrane system</location>
    </subcellularLocation>
    <subcellularLocation>
        <location evidence="1">Membrane</location>
        <topology evidence="1">Single-pass membrane protein</topology>
    </subcellularLocation>
</comment>
<reference evidence="11 12" key="1">
    <citation type="submission" date="2023-03" db="EMBL/GenBank/DDBJ databases">
        <title>High recombination rates correlate with genetic variation in Cardiocondyla obscurior ants.</title>
        <authorList>
            <person name="Errbii M."/>
        </authorList>
    </citation>
    <scope>NUCLEOTIDE SEQUENCE [LARGE SCALE GENOMIC DNA]</scope>
    <source>
        <strain evidence="11">Alpha-2009</strain>
        <tissue evidence="11">Whole body</tissue>
    </source>
</reference>
<dbReference type="SMART" id="SM00192">
    <property type="entry name" value="LDLa"/>
    <property type="match status" value="4"/>
</dbReference>
<dbReference type="GO" id="GO:0016192">
    <property type="term" value="P:vesicle-mediated transport"/>
    <property type="evidence" value="ECO:0007669"/>
    <property type="project" value="UniProtKB-ARBA"/>
</dbReference>
<evidence type="ECO:0000256" key="10">
    <source>
        <dbReference type="SAM" id="Phobius"/>
    </source>
</evidence>
<proteinExistence type="predicted"/>
<comment type="caution">
    <text evidence="11">The sequence shown here is derived from an EMBL/GenBank/DDBJ whole genome shotgun (WGS) entry which is preliminary data.</text>
</comment>
<evidence type="ECO:0000313" key="12">
    <source>
        <dbReference type="Proteomes" id="UP001430953"/>
    </source>
</evidence>
<feature type="disulfide bond" evidence="8">
    <location>
        <begin position="740"/>
        <end position="755"/>
    </location>
</feature>
<dbReference type="GO" id="GO:0005886">
    <property type="term" value="C:plasma membrane"/>
    <property type="evidence" value="ECO:0007669"/>
    <property type="project" value="TreeGrafter"/>
</dbReference>
<dbReference type="AlphaFoldDB" id="A0AAW2EHU5"/>
<evidence type="ECO:0000256" key="6">
    <source>
        <dbReference type="ARBA" id="ARBA00023136"/>
    </source>
</evidence>
<keyword evidence="12" id="KW-1185">Reference proteome</keyword>
<keyword evidence="6 10" id="KW-0472">Membrane</keyword>
<dbReference type="InterPro" id="IPR002172">
    <property type="entry name" value="LDrepeatLR_classA_rpt"/>
</dbReference>
<dbReference type="SUPFAM" id="SSF57424">
    <property type="entry name" value="LDL receptor-like module"/>
    <property type="match status" value="4"/>
</dbReference>
<feature type="transmembrane region" description="Helical" evidence="10">
    <location>
        <begin position="413"/>
        <end position="435"/>
    </location>
</feature>
<feature type="disulfide bond" evidence="8">
    <location>
        <begin position="618"/>
        <end position="633"/>
    </location>
</feature>
<name>A0AAW2EHU5_9HYME</name>
<evidence type="ECO:0000256" key="8">
    <source>
        <dbReference type="PROSITE-ProRule" id="PRU00124"/>
    </source>
</evidence>
<dbReference type="PRINTS" id="PR00261">
    <property type="entry name" value="LDLRECEPTOR"/>
</dbReference>
<keyword evidence="3 10" id="KW-0812">Transmembrane</keyword>
<feature type="region of interest" description="Disordered" evidence="9">
    <location>
        <begin position="118"/>
        <end position="197"/>
    </location>
</feature>
<protein>
    <recommendedName>
        <fullName evidence="13">Low-density lipoprotein receptor-related protein 2</fullName>
    </recommendedName>
</protein>
<evidence type="ECO:0000313" key="11">
    <source>
        <dbReference type="EMBL" id="KAL0102737.1"/>
    </source>
</evidence>
<feature type="disulfide bond" evidence="8">
    <location>
        <begin position="728"/>
        <end position="746"/>
    </location>
</feature>
<evidence type="ECO:0000256" key="3">
    <source>
        <dbReference type="ARBA" id="ARBA00022692"/>
    </source>
</evidence>
<dbReference type="EMBL" id="JADYXP020000022">
    <property type="protein sequence ID" value="KAL0102737.1"/>
    <property type="molecule type" value="Genomic_DNA"/>
</dbReference>
<dbReference type="CDD" id="cd00112">
    <property type="entry name" value="LDLa"/>
    <property type="match status" value="4"/>
</dbReference>
<feature type="region of interest" description="Disordered" evidence="9">
    <location>
        <begin position="362"/>
        <end position="390"/>
    </location>
</feature>
<dbReference type="Proteomes" id="UP001430953">
    <property type="component" value="Unassembled WGS sequence"/>
</dbReference>
<dbReference type="InterPro" id="IPR023415">
    <property type="entry name" value="LDLR_class-A_CS"/>
</dbReference>
<feature type="compositionally biased region" description="Low complexity" evidence="9">
    <location>
        <begin position="125"/>
        <end position="138"/>
    </location>
</feature>
<dbReference type="PROSITE" id="PS01209">
    <property type="entry name" value="LDLRA_1"/>
    <property type="match status" value="1"/>
</dbReference>
<keyword evidence="4" id="KW-0677">Repeat</keyword>
<feature type="compositionally biased region" description="Basic and acidic residues" evidence="9">
    <location>
        <begin position="140"/>
        <end position="150"/>
    </location>
</feature>
<organism evidence="11 12">
    <name type="scientific">Cardiocondyla obscurior</name>
    <dbReference type="NCBI Taxonomy" id="286306"/>
    <lineage>
        <taxon>Eukaryota</taxon>
        <taxon>Metazoa</taxon>
        <taxon>Ecdysozoa</taxon>
        <taxon>Arthropoda</taxon>
        <taxon>Hexapoda</taxon>
        <taxon>Insecta</taxon>
        <taxon>Pterygota</taxon>
        <taxon>Neoptera</taxon>
        <taxon>Endopterygota</taxon>
        <taxon>Hymenoptera</taxon>
        <taxon>Apocrita</taxon>
        <taxon>Aculeata</taxon>
        <taxon>Formicoidea</taxon>
        <taxon>Formicidae</taxon>
        <taxon>Myrmicinae</taxon>
        <taxon>Cardiocondyla</taxon>
    </lineage>
</organism>
<dbReference type="InterPro" id="IPR050685">
    <property type="entry name" value="LDLR"/>
</dbReference>
<evidence type="ECO:0000256" key="4">
    <source>
        <dbReference type="ARBA" id="ARBA00022737"/>
    </source>
</evidence>
<dbReference type="PROSITE" id="PS50068">
    <property type="entry name" value="LDLRA_2"/>
    <property type="match status" value="4"/>
</dbReference>
<dbReference type="Pfam" id="PF00057">
    <property type="entry name" value="Ldl_recept_a"/>
    <property type="match status" value="4"/>
</dbReference>
<comment type="caution">
    <text evidence="8">Lacks conserved residue(s) required for the propagation of feature annotation.</text>
</comment>
<feature type="disulfide bond" evidence="8">
    <location>
        <begin position="606"/>
        <end position="624"/>
    </location>
</feature>
<evidence type="ECO:0008006" key="13">
    <source>
        <dbReference type="Google" id="ProtNLM"/>
    </source>
</evidence>
<feature type="disulfide bond" evidence="8">
    <location>
        <begin position="599"/>
        <end position="611"/>
    </location>
</feature>
<dbReference type="Gene3D" id="4.10.400.10">
    <property type="entry name" value="Low-density Lipoprotein Receptor"/>
    <property type="match status" value="4"/>
</dbReference>
<feature type="disulfide bond" evidence="8">
    <location>
        <begin position="656"/>
        <end position="671"/>
    </location>
</feature>
<evidence type="ECO:0000256" key="1">
    <source>
        <dbReference type="ARBA" id="ARBA00004167"/>
    </source>
</evidence>
<dbReference type="PANTHER" id="PTHR24270">
    <property type="entry name" value="LOW-DENSITY LIPOPROTEIN RECEPTOR-RELATED"/>
    <property type="match status" value="1"/>
</dbReference>
<feature type="compositionally biased region" description="Basic residues" evidence="9">
    <location>
        <begin position="188"/>
        <end position="197"/>
    </location>
</feature>
<sequence>MENQGYEGESRVVEPSTLEFRRRDHQLRADTSNVIDGAAVARSTHPEGHVYEDIAIDAETDARELSVRTACSHESRNSREIKDGGSIDLAKPAWLNGPPSSANDQLFQQSSTLCSSARISTNHDSVTNSSRETSRTSNDCPEKASGKSRDLSSLSLAGDVSKYVSPSSRAGCEDSSRDVLAMQPDRRPNRRRRKKDCKHCRSKLTDAGSCEKLDEMVGGKNAILKKNGDNHRDRYPDAPALLLRESLLRPQNVKIYPIVTRTSLRDIGAKRGTSAFPASEYGVHAIENPAKLLLNAENDRMLGHVVENNAQNKILGLSGNMTDMRINSIYSQDRWYGKEPQIFYTDVKDQNPFQRAYSLPARTHTPTSQNRVNLRRSVRNEPPPHPARLDKHRRGWTLHLARPLKASGCSSPLVPLLIVLLLLLGIAGVALYIVFEPEKLQVIQQYLKSTTGRLTGQNVTSGEPFTPSIPHDMSNLTIATANTTTFTSTTAETIAESVFGVTGAFLNGDPSFPGSSSPLNETAEPEAASQNIINATRYCDDCLQGEVCVALADEEVPICRTPVDLDDPTGCAGFCLVSKQKCHRLDVDAFRCVEAEHYCLDDEWTCSNTLCIPLDKRCDGHMNCYDHSDEYDCGCNLETHFQCGNETSCLPLERRCDGKIDCWDATDEINCTLGRNLGWSCPLDSQFTCSNGECILRARFCDGLADCSDESDEPHGCQGRCNKHEFTCQNGRCVTKGTKCNGIDDCGDGSDERHCKDRFT</sequence>
<dbReference type="GO" id="GO:0012505">
    <property type="term" value="C:endomembrane system"/>
    <property type="evidence" value="ECO:0007669"/>
    <property type="project" value="UniProtKB-SubCell"/>
</dbReference>
<evidence type="ECO:0000256" key="9">
    <source>
        <dbReference type="SAM" id="MobiDB-lite"/>
    </source>
</evidence>
<gene>
    <name evidence="11" type="ORF">PUN28_018207</name>
</gene>
<dbReference type="InterPro" id="IPR036055">
    <property type="entry name" value="LDL_receptor-like_sf"/>
</dbReference>
<evidence type="ECO:0000256" key="7">
    <source>
        <dbReference type="ARBA" id="ARBA00023157"/>
    </source>
</evidence>
<keyword evidence="5 10" id="KW-1133">Transmembrane helix</keyword>
<feature type="disulfide bond" evidence="8">
    <location>
        <begin position="721"/>
        <end position="733"/>
    </location>
</feature>
<keyword evidence="7 8" id="KW-1015">Disulfide bond</keyword>
<accession>A0AAW2EHU5</accession>
<feature type="disulfide bond" evidence="8">
    <location>
        <begin position="689"/>
        <end position="707"/>
    </location>
</feature>
<evidence type="ECO:0000256" key="2">
    <source>
        <dbReference type="ARBA" id="ARBA00004308"/>
    </source>
</evidence>
<evidence type="ECO:0000256" key="5">
    <source>
        <dbReference type="ARBA" id="ARBA00022989"/>
    </source>
</evidence>